<organism evidence="3 4">
    <name type="scientific">Mycena venus</name>
    <dbReference type="NCBI Taxonomy" id="2733690"/>
    <lineage>
        <taxon>Eukaryota</taxon>
        <taxon>Fungi</taxon>
        <taxon>Dikarya</taxon>
        <taxon>Basidiomycota</taxon>
        <taxon>Agaricomycotina</taxon>
        <taxon>Agaricomycetes</taxon>
        <taxon>Agaricomycetidae</taxon>
        <taxon>Agaricales</taxon>
        <taxon>Marasmiineae</taxon>
        <taxon>Mycenaceae</taxon>
        <taxon>Mycena</taxon>
    </lineage>
</organism>
<accession>A0A8H6TYR3</accession>
<dbReference type="OrthoDB" id="2640035at2759"/>
<gene>
    <name evidence="3" type="ORF">MVEN_02640100</name>
</gene>
<reference evidence="3" key="1">
    <citation type="submission" date="2020-05" db="EMBL/GenBank/DDBJ databases">
        <title>Mycena genomes resolve the evolution of fungal bioluminescence.</title>
        <authorList>
            <person name="Tsai I.J."/>
        </authorList>
    </citation>
    <scope>NUCLEOTIDE SEQUENCE</scope>
    <source>
        <strain evidence="3">CCC161011</strain>
    </source>
</reference>
<name>A0A8H6TYR3_9AGAR</name>
<keyword evidence="2" id="KW-1133">Transmembrane helix</keyword>
<feature type="transmembrane region" description="Helical" evidence="2">
    <location>
        <begin position="119"/>
        <end position="142"/>
    </location>
</feature>
<feature type="region of interest" description="Disordered" evidence="1">
    <location>
        <begin position="27"/>
        <end position="62"/>
    </location>
</feature>
<dbReference type="Proteomes" id="UP000620124">
    <property type="component" value="Unassembled WGS sequence"/>
</dbReference>
<dbReference type="AlphaFoldDB" id="A0A8H6TYR3"/>
<evidence type="ECO:0000256" key="1">
    <source>
        <dbReference type="SAM" id="MobiDB-lite"/>
    </source>
</evidence>
<evidence type="ECO:0000256" key="2">
    <source>
        <dbReference type="SAM" id="Phobius"/>
    </source>
</evidence>
<evidence type="ECO:0000313" key="4">
    <source>
        <dbReference type="Proteomes" id="UP000620124"/>
    </source>
</evidence>
<feature type="compositionally biased region" description="Basic and acidic residues" evidence="1">
    <location>
        <begin position="27"/>
        <end position="46"/>
    </location>
</feature>
<dbReference type="EMBL" id="JACAZI010000056">
    <property type="protein sequence ID" value="KAF7325252.1"/>
    <property type="molecule type" value="Genomic_DNA"/>
</dbReference>
<feature type="transmembrane region" description="Helical" evidence="2">
    <location>
        <begin position="162"/>
        <end position="183"/>
    </location>
</feature>
<proteinExistence type="predicted"/>
<evidence type="ECO:0000313" key="3">
    <source>
        <dbReference type="EMBL" id="KAF7325252.1"/>
    </source>
</evidence>
<keyword evidence="2" id="KW-0472">Membrane</keyword>
<protein>
    <submittedName>
        <fullName evidence="3">Uncharacterized protein</fullName>
    </submittedName>
</protein>
<keyword evidence="4" id="KW-1185">Reference proteome</keyword>
<sequence length="233" mass="25285">MGAGAFDLVLFARVAFLPSADPNELRYPRALPRKDGAQDAEPEGRGHPHQKPTPTSHDAAPITGPLGVLQRTIFNVLCIASYGHVGLDPVWASIRLEEEGDDSVWVEGTRQICDRLNNLLVVLMLVNPKGSLLLATSAAFITTVPPRPTTVDYTLRGPYICLLSAFGLLIGGIIVTAVSFLVLSKARPNWSERVLYSSRFHVYSTLIMLSYPIFSSEPQLPCSDPASSSDVGR</sequence>
<comment type="caution">
    <text evidence="3">The sequence shown here is derived from an EMBL/GenBank/DDBJ whole genome shotgun (WGS) entry which is preliminary data.</text>
</comment>
<keyword evidence="2" id="KW-0812">Transmembrane</keyword>